<feature type="transmembrane region" description="Helical" evidence="12">
    <location>
        <begin position="78"/>
        <end position="98"/>
    </location>
</feature>
<feature type="transmembrane region" description="Helical" evidence="12">
    <location>
        <begin position="215"/>
        <end position="232"/>
    </location>
</feature>
<dbReference type="NCBIfam" id="TIGR00813">
    <property type="entry name" value="sss"/>
    <property type="match status" value="1"/>
</dbReference>
<evidence type="ECO:0000313" key="13">
    <source>
        <dbReference type="EMBL" id="CAH1155465.1"/>
    </source>
</evidence>
<accession>A0A9P0DHK7</accession>
<evidence type="ECO:0000256" key="12">
    <source>
        <dbReference type="SAM" id="Phobius"/>
    </source>
</evidence>
<gene>
    <name evidence="13" type="ORF">PHAECO_LOCUS6559</name>
</gene>
<evidence type="ECO:0000256" key="7">
    <source>
        <dbReference type="ARBA" id="ARBA00023053"/>
    </source>
</evidence>
<protein>
    <submittedName>
        <fullName evidence="13">Uncharacterized protein</fullName>
    </submittedName>
</protein>
<feature type="transmembrane region" description="Helical" evidence="12">
    <location>
        <begin position="433"/>
        <end position="458"/>
    </location>
</feature>
<dbReference type="PANTHER" id="PTHR42985">
    <property type="entry name" value="SODIUM-COUPLED MONOCARBOXYLATE TRANSPORTER"/>
    <property type="match status" value="1"/>
</dbReference>
<organism evidence="13 14">
    <name type="scientific">Phaedon cochleariae</name>
    <name type="common">Mustard beetle</name>
    <dbReference type="NCBI Taxonomy" id="80249"/>
    <lineage>
        <taxon>Eukaryota</taxon>
        <taxon>Metazoa</taxon>
        <taxon>Ecdysozoa</taxon>
        <taxon>Arthropoda</taxon>
        <taxon>Hexapoda</taxon>
        <taxon>Insecta</taxon>
        <taxon>Pterygota</taxon>
        <taxon>Neoptera</taxon>
        <taxon>Endopterygota</taxon>
        <taxon>Coleoptera</taxon>
        <taxon>Polyphaga</taxon>
        <taxon>Cucujiformia</taxon>
        <taxon>Chrysomeloidea</taxon>
        <taxon>Chrysomelidae</taxon>
        <taxon>Chrysomelinae</taxon>
        <taxon>Chrysomelini</taxon>
        <taxon>Phaedon</taxon>
    </lineage>
</organism>
<keyword evidence="3" id="KW-0813">Transport</keyword>
<comment type="similarity">
    <text evidence="2 11">Belongs to the sodium:solute symporter (SSF) (TC 2.A.21) family.</text>
</comment>
<keyword evidence="7" id="KW-0915">Sodium</keyword>
<keyword evidence="9 12" id="KW-0472">Membrane</keyword>
<reference evidence="13" key="1">
    <citation type="submission" date="2022-01" db="EMBL/GenBank/DDBJ databases">
        <authorList>
            <person name="King R."/>
        </authorList>
    </citation>
    <scope>NUCLEOTIDE SEQUENCE</scope>
</reference>
<feature type="transmembrane region" description="Helical" evidence="12">
    <location>
        <begin position="465"/>
        <end position="487"/>
    </location>
</feature>
<dbReference type="GO" id="GO:0006814">
    <property type="term" value="P:sodium ion transport"/>
    <property type="evidence" value="ECO:0007669"/>
    <property type="project" value="UniProtKB-KW"/>
</dbReference>
<reference evidence="13" key="2">
    <citation type="submission" date="2022-10" db="EMBL/GenBank/DDBJ databases">
        <authorList>
            <consortium name="ENA_rothamsted_submissions"/>
            <consortium name="culmorum"/>
            <person name="King R."/>
        </authorList>
    </citation>
    <scope>NUCLEOTIDE SEQUENCE</scope>
</reference>
<evidence type="ECO:0000256" key="9">
    <source>
        <dbReference type="ARBA" id="ARBA00023136"/>
    </source>
</evidence>
<keyword evidence="6 12" id="KW-1133">Transmembrane helix</keyword>
<dbReference type="OrthoDB" id="6132759at2759"/>
<evidence type="ECO:0000256" key="2">
    <source>
        <dbReference type="ARBA" id="ARBA00006434"/>
    </source>
</evidence>
<dbReference type="EMBL" id="OU896708">
    <property type="protein sequence ID" value="CAH1155465.1"/>
    <property type="molecule type" value="Genomic_DNA"/>
</dbReference>
<feature type="transmembrane region" description="Helical" evidence="12">
    <location>
        <begin position="154"/>
        <end position="174"/>
    </location>
</feature>
<evidence type="ECO:0000256" key="1">
    <source>
        <dbReference type="ARBA" id="ARBA00004651"/>
    </source>
</evidence>
<proteinExistence type="inferred from homology"/>
<evidence type="ECO:0000256" key="3">
    <source>
        <dbReference type="ARBA" id="ARBA00022448"/>
    </source>
</evidence>
<dbReference type="Gene3D" id="1.20.1730.10">
    <property type="entry name" value="Sodium/glucose cotransporter"/>
    <property type="match status" value="1"/>
</dbReference>
<dbReference type="Proteomes" id="UP001153737">
    <property type="component" value="Chromosome 2"/>
</dbReference>
<dbReference type="Pfam" id="PF00474">
    <property type="entry name" value="SSF"/>
    <property type="match status" value="1"/>
</dbReference>
<feature type="transmembrane region" description="Helical" evidence="12">
    <location>
        <begin position="34"/>
        <end position="57"/>
    </location>
</feature>
<dbReference type="CDD" id="cd11492">
    <property type="entry name" value="SLC5sbd_NIS-SMVT"/>
    <property type="match status" value="1"/>
</dbReference>
<dbReference type="InterPro" id="IPR038377">
    <property type="entry name" value="Na/Glc_symporter_sf"/>
</dbReference>
<keyword evidence="10" id="KW-0739">Sodium transport</keyword>
<keyword evidence="14" id="KW-1185">Reference proteome</keyword>
<comment type="subcellular location">
    <subcellularLocation>
        <location evidence="1">Cell membrane</location>
        <topology evidence="1">Multi-pass membrane protein</topology>
    </subcellularLocation>
</comment>
<evidence type="ECO:0000256" key="4">
    <source>
        <dbReference type="ARBA" id="ARBA00022475"/>
    </source>
</evidence>
<feature type="transmembrane region" description="Helical" evidence="12">
    <location>
        <begin position="186"/>
        <end position="203"/>
    </location>
</feature>
<keyword evidence="4" id="KW-1003">Cell membrane</keyword>
<evidence type="ECO:0000256" key="11">
    <source>
        <dbReference type="RuleBase" id="RU362091"/>
    </source>
</evidence>
<dbReference type="GO" id="GO:0005886">
    <property type="term" value="C:plasma membrane"/>
    <property type="evidence" value="ECO:0007669"/>
    <property type="project" value="UniProtKB-SubCell"/>
</dbReference>
<feature type="transmembrane region" description="Helical" evidence="12">
    <location>
        <begin position="304"/>
        <end position="326"/>
    </location>
</feature>
<dbReference type="InterPro" id="IPR001734">
    <property type="entry name" value="Na/solute_symporter"/>
</dbReference>
<feature type="transmembrane region" description="Helical" evidence="12">
    <location>
        <begin position="110"/>
        <end position="134"/>
    </location>
</feature>
<dbReference type="InterPro" id="IPR051163">
    <property type="entry name" value="Sodium:Solute_Symporter_SSF"/>
</dbReference>
<name>A0A9P0DHK7_PHACE</name>
<evidence type="ECO:0000256" key="5">
    <source>
        <dbReference type="ARBA" id="ARBA00022692"/>
    </source>
</evidence>
<evidence type="ECO:0000256" key="10">
    <source>
        <dbReference type="ARBA" id="ARBA00023201"/>
    </source>
</evidence>
<keyword evidence="8" id="KW-0406">Ion transport</keyword>
<keyword evidence="5 12" id="KW-0812">Transmembrane</keyword>
<feature type="transmembrane region" description="Helical" evidence="12">
    <location>
        <begin position="540"/>
        <end position="561"/>
    </location>
</feature>
<evidence type="ECO:0000313" key="14">
    <source>
        <dbReference type="Proteomes" id="UP001153737"/>
    </source>
</evidence>
<dbReference type="AlphaFoldDB" id="A0A9P0DHK7"/>
<feature type="transmembrane region" description="Helical" evidence="12">
    <location>
        <begin position="407"/>
        <end position="427"/>
    </location>
</feature>
<evidence type="ECO:0000256" key="8">
    <source>
        <dbReference type="ARBA" id="ARBA00023065"/>
    </source>
</evidence>
<feature type="transmembrane region" description="Helical" evidence="12">
    <location>
        <begin position="265"/>
        <end position="283"/>
    </location>
</feature>
<dbReference type="PANTHER" id="PTHR42985:SF21">
    <property type="entry name" value="SODIUM-DEPENDENT MULTIVITAMIN TRANSPORTER-LIKE PROTEIN"/>
    <property type="match status" value="1"/>
</dbReference>
<dbReference type="PROSITE" id="PS50283">
    <property type="entry name" value="NA_SOLUT_SYMP_3"/>
    <property type="match status" value="1"/>
</dbReference>
<sequence length="640" mass="71081">MDNFTSITTATGTLPPLFFNSTVPPDVEDDSIFFVWYDYLIFCCLLCTSWGMGIYIGCFGKKQTTTNDYLHGGKQMNVLPVAISLTASHCSGVTLLAVPSEVYKFGASYWLVTISIPLVAILTNWVFLPVFYKLQLISTYEYLGLRFDKKTRKLSSFLFAVSVFSLMPVVIYIPSLALSAATGLDVHIITPVICGICIFYTTIGGLKALIWTDTVQFSLTVVAILTIMTLGFKESGGVLNAFQKAIDGHRLDIFKFDLDFTDRDSFWSMLFGFTFHWVAHTSINQGCTQKFLSVATLKECKWLVVIYCLFMVIIKSTSVINGLLIYNKFAECDPLASGRIKNNDQILPYYVLNVADSIPGLSGLFLAGVFFASLSSFSGNLNSLAGTIYEDFLKNTLERKGINKTTCVLKLLVVIIGVISVLMVYIVERLGGLMAISIALGSVAHGPLLGMFCLGLLFPRVRARGAFYGAVTGMLVMATIVMGNCYYKSKKMLRYPAQPISVDGCSVSGNSTIHHLWNATTSSNSSSVPYEVPQVFRISFYWYSLMGGCICMTIGLLITYLQREEEPYVARELLSPAIYSIIDPKKYQNKMGLDYSSVEEALNRVEMNGKERRRSSKWEAAREERLKKMSLPGITDVIDD</sequence>
<dbReference type="GO" id="GO:0015293">
    <property type="term" value="F:symporter activity"/>
    <property type="evidence" value="ECO:0007669"/>
    <property type="project" value="TreeGrafter"/>
</dbReference>
<evidence type="ECO:0000256" key="6">
    <source>
        <dbReference type="ARBA" id="ARBA00022989"/>
    </source>
</evidence>